<keyword evidence="5" id="KW-1185">Reference proteome</keyword>
<name>A0A7M7RI21_STRPU</name>
<protein>
    <recommendedName>
        <fullName evidence="3">EF-hand domain-containing protein</fullName>
    </recommendedName>
</protein>
<feature type="domain" description="EF-hand" evidence="3">
    <location>
        <begin position="8"/>
        <end position="43"/>
    </location>
</feature>
<dbReference type="OrthoDB" id="26525at2759"/>
<sequence>MVDQLTEEQIEEYKEAFAIFDKNGDGIITTKELGEVMTSFGESPNEGELRDMVNEIDVDGNGEIDFADFLSLMARPITDANTEQEIKEAFREFDKDGDGFISVTEFRYAMSTIADTLTEEELEEMIEEADAHGDGQINYEDFAKTIAEM</sequence>
<dbReference type="PANTHER" id="PTHR23048">
    <property type="entry name" value="MYOSIN LIGHT CHAIN 1, 3"/>
    <property type="match status" value="1"/>
</dbReference>
<feature type="domain" description="EF-hand" evidence="3">
    <location>
        <begin position="44"/>
        <end position="79"/>
    </location>
</feature>
<reference evidence="5" key="1">
    <citation type="submission" date="2015-02" db="EMBL/GenBank/DDBJ databases">
        <title>Genome sequencing for Strongylocentrotus purpuratus.</title>
        <authorList>
            <person name="Murali S."/>
            <person name="Liu Y."/>
            <person name="Vee V."/>
            <person name="English A."/>
            <person name="Wang M."/>
            <person name="Skinner E."/>
            <person name="Han Y."/>
            <person name="Muzny D.M."/>
            <person name="Worley K.C."/>
            <person name="Gibbs R.A."/>
        </authorList>
    </citation>
    <scope>NUCLEOTIDE SEQUENCE</scope>
</reference>
<dbReference type="InterPro" id="IPR002048">
    <property type="entry name" value="EF_hand_dom"/>
</dbReference>
<dbReference type="SUPFAM" id="SSF47473">
    <property type="entry name" value="EF-hand"/>
    <property type="match status" value="1"/>
</dbReference>
<evidence type="ECO:0000256" key="1">
    <source>
        <dbReference type="ARBA" id="ARBA00022737"/>
    </source>
</evidence>
<proteinExistence type="predicted"/>
<dbReference type="SMART" id="SM00054">
    <property type="entry name" value="EFh"/>
    <property type="match status" value="4"/>
</dbReference>
<dbReference type="GO" id="GO:0000226">
    <property type="term" value="P:microtubule cytoskeleton organization"/>
    <property type="evidence" value="ECO:0000318"/>
    <property type="project" value="GO_Central"/>
</dbReference>
<dbReference type="PANTHER" id="PTHR23048:SF0">
    <property type="entry name" value="CALMODULIN LIKE 3"/>
    <property type="match status" value="1"/>
</dbReference>
<dbReference type="GeneID" id="588327"/>
<keyword evidence="2" id="KW-0106">Calcium</keyword>
<dbReference type="OMA" id="TIGHISC"/>
<evidence type="ECO:0000259" key="3">
    <source>
        <dbReference type="PROSITE" id="PS50222"/>
    </source>
</evidence>
<feature type="domain" description="EF-hand" evidence="3">
    <location>
        <begin position="81"/>
        <end position="116"/>
    </location>
</feature>
<evidence type="ECO:0000313" key="5">
    <source>
        <dbReference type="Proteomes" id="UP000007110"/>
    </source>
</evidence>
<dbReference type="EnsemblMetazoa" id="XM_788017">
    <property type="protein sequence ID" value="XP_793110"/>
    <property type="gene ID" value="LOC588327"/>
</dbReference>
<dbReference type="PROSITE" id="PS50222">
    <property type="entry name" value="EF_HAND_2"/>
    <property type="match status" value="4"/>
</dbReference>
<evidence type="ECO:0000313" key="4">
    <source>
        <dbReference type="EnsemblMetazoa" id="XP_793110"/>
    </source>
</evidence>
<dbReference type="CDD" id="cd00051">
    <property type="entry name" value="EFh"/>
    <property type="match status" value="2"/>
</dbReference>
<dbReference type="GO" id="GO:0030234">
    <property type="term" value="F:enzyme regulator activity"/>
    <property type="evidence" value="ECO:0000318"/>
    <property type="project" value="GO_Central"/>
</dbReference>
<organism evidence="4 5">
    <name type="scientific">Strongylocentrotus purpuratus</name>
    <name type="common">Purple sea urchin</name>
    <dbReference type="NCBI Taxonomy" id="7668"/>
    <lineage>
        <taxon>Eukaryota</taxon>
        <taxon>Metazoa</taxon>
        <taxon>Echinodermata</taxon>
        <taxon>Eleutherozoa</taxon>
        <taxon>Echinozoa</taxon>
        <taxon>Echinoidea</taxon>
        <taxon>Euechinoidea</taxon>
        <taxon>Echinacea</taxon>
        <taxon>Camarodonta</taxon>
        <taxon>Echinidea</taxon>
        <taxon>Strongylocentrotidae</taxon>
        <taxon>Strongylocentrotus</taxon>
    </lineage>
</organism>
<dbReference type="Gene3D" id="1.10.238.10">
    <property type="entry name" value="EF-hand"/>
    <property type="match status" value="2"/>
</dbReference>
<dbReference type="AlphaFoldDB" id="A0A7M7RI21"/>
<feature type="domain" description="EF-hand" evidence="3">
    <location>
        <begin position="117"/>
        <end position="149"/>
    </location>
</feature>
<dbReference type="KEGG" id="spu:588327"/>
<dbReference type="InParanoid" id="A0A7M7RI21"/>
<dbReference type="GO" id="GO:0005737">
    <property type="term" value="C:cytoplasm"/>
    <property type="evidence" value="ECO:0000318"/>
    <property type="project" value="GO_Central"/>
</dbReference>
<dbReference type="InterPro" id="IPR050230">
    <property type="entry name" value="CALM/Myosin/TropC-like"/>
</dbReference>
<dbReference type="FunFam" id="1.10.238.10:FF:000527">
    <property type="entry name" value="Calmodulin-3"/>
    <property type="match status" value="1"/>
</dbReference>
<dbReference type="InterPro" id="IPR018247">
    <property type="entry name" value="EF_Hand_1_Ca_BS"/>
</dbReference>
<dbReference type="GO" id="GO:0005509">
    <property type="term" value="F:calcium ion binding"/>
    <property type="evidence" value="ECO:0000318"/>
    <property type="project" value="GO_Central"/>
</dbReference>
<dbReference type="Proteomes" id="UP000007110">
    <property type="component" value="Unassembled WGS sequence"/>
</dbReference>
<reference evidence="4" key="2">
    <citation type="submission" date="2021-01" db="UniProtKB">
        <authorList>
            <consortium name="EnsemblMetazoa"/>
        </authorList>
    </citation>
    <scope>IDENTIFICATION</scope>
</reference>
<dbReference type="PROSITE" id="PS00018">
    <property type="entry name" value="EF_HAND_1"/>
    <property type="match status" value="3"/>
</dbReference>
<dbReference type="Pfam" id="PF13499">
    <property type="entry name" value="EF-hand_7"/>
    <property type="match status" value="2"/>
</dbReference>
<keyword evidence="1" id="KW-0677">Repeat</keyword>
<evidence type="ECO:0000256" key="2">
    <source>
        <dbReference type="ARBA" id="ARBA00022837"/>
    </source>
</evidence>
<dbReference type="InterPro" id="IPR011992">
    <property type="entry name" value="EF-hand-dom_pair"/>
</dbReference>
<accession>A0A7M7RI21</accession>
<dbReference type="RefSeq" id="XP_793110.3">
    <property type="nucleotide sequence ID" value="XM_788017.5"/>
</dbReference>